<protein>
    <recommendedName>
        <fullName evidence="2">MULE transposase domain-containing protein</fullName>
    </recommendedName>
</protein>
<evidence type="ECO:0000259" key="2">
    <source>
        <dbReference type="Pfam" id="PF10551"/>
    </source>
</evidence>
<feature type="domain" description="MULE transposase" evidence="2">
    <location>
        <begin position="112"/>
        <end position="209"/>
    </location>
</feature>
<feature type="region of interest" description="Disordered" evidence="1">
    <location>
        <begin position="449"/>
        <end position="468"/>
    </location>
</feature>
<evidence type="ECO:0000313" key="3">
    <source>
        <dbReference type="EMBL" id="CAF1227897.1"/>
    </source>
</evidence>
<dbReference type="OrthoDB" id="119028at2759"/>
<dbReference type="AlphaFoldDB" id="A0A814YAU5"/>
<dbReference type="EMBL" id="CAJOBC010009555">
    <property type="protein sequence ID" value="CAF3990729.1"/>
    <property type="molecule type" value="Genomic_DNA"/>
</dbReference>
<proteinExistence type="predicted"/>
<evidence type="ECO:0000313" key="4">
    <source>
        <dbReference type="EMBL" id="CAF3990729.1"/>
    </source>
</evidence>
<accession>A0A814YAU5</accession>
<gene>
    <name evidence="3" type="ORF">GPM918_LOCUS25020</name>
    <name evidence="4" type="ORF">SRO942_LOCUS25026</name>
</gene>
<sequence>RLLSPIRDNIRQMTDNGLTAVQIKKVMKVLHPDLFIDSKIKSAVEYKQQQNRCRIKFIEELYSWCSQRNTYPSVDKTHDVFVPYFEAVDVNNTFICLTTRQLLSTCKYSSVLYIGCTYKVTANELPLLVFGTSDFNRRFYPMGVCLISSDESSETFKTFFRGIQVWASTINNQAYTVSHVMGDGAAGITGAMCELPLARRLMCWAHVIRKVRGHGTLIKNKDKFLLVEQDIMQLQLSFSDQIFVTAANLMINKWKLDKELEKFTDYFEQQWLTVLSFWYEGACILTPSTNNGLESLNGRIKQHYTMRHKLPLSAFLQTAERMVKDWSIQNEQTPFGTHITYKDDLDLEAVEWVKKVDKTQILQLTTFNFVVPSKDQKINTSTWVNLLHSMAWDSYDHFKDWLHSARLLDFSRFLPPIFCTCRYGLKEFACVHAVGMMMLWGTRQMPQEIGKRRGKGRPKKVKYALSKD</sequence>
<evidence type="ECO:0000313" key="5">
    <source>
        <dbReference type="Proteomes" id="UP000663829"/>
    </source>
</evidence>
<comment type="caution">
    <text evidence="3">The sequence shown here is derived from an EMBL/GenBank/DDBJ whole genome shotgun (WGS) entry which is preliminary data.</text>
</comment>
<dbReference type="Proteomes" id="UP000663829">
    <property type="component" value="Unassembled WGS sequence"/>
</dbReference>
<keyword evidence="5" id="KW-1185">Reference proteome</keyword>
<feature type="non-terminal residue" evidence="3">
    <location>
        <position position="1"/>
    </location>
</feature>
<dbReference type="EMBL" id="CAJNOQ010009550">
    <property type="protein sequence ID" value="CAF1227897.1"/>
    <property type="molecule type" value="Genomic_DNA"/>
</dbReference>
<dbReference type="Pfam" id="PF10551">
    <property type="entry name" value="MULE"/>
    <property type="match status" value="1"/>
</dbReference>
<name>A0A814YAU5_9BILA</name>
<dbReference type="InterPro" id="IPR018289">
    <property type="entry name" value="MULE_transposase_dom"/>
</dbReference>
<reference evidence="3" key="1">
    <citation type="submission" date="2021-02" db="EMBL/GenBank/DDBJ databases">
        <authorList>
            <person name="Nowell W R."/>
        </authorList>
    </citation>
    <scope>NUCLEOTIDE SEQUENCE</scope>
</reference>
<feature type="compositionally biased region" description="Basic residues" evidence="1">
    <location>
        <begin position="452"/>
        <end position="462"/>
    </location>
</feature>
<evidence type="ECO:0000256" key="1">
    <source>
        <dbReference type="SAM" id="MobiDB-lite"/>
    </source>
</evidence>
<dbReference type="Proteomes" id="UP000681722">
    <property type="component" value="Unassembled WGS sequence"/>
</dbReference>
<organism evidence="3 5">
    <name type="scientific">Didymodactylos carnosus</name>
    <dbReference type="NCBI Taxonomy" id="1234261"/>
    <lineage>
        <taxon>Eukaryota</taxon>
        <taxon>Metazoa</taxon>
        <taxon>Spiralia</taxon>
        <taxon>Gnathifera</taxon>
        <taxon>Rotifera</taxon>
        <taxon>Eurotatoria</taxon>
        <taxon>Bdelloidea</taxon>
        <taxon>Philodinida</taxon>
        <taxon>Philodinidae</taxon>
        <taxon>Didymodactylos</taxon>
    </lineage>
</organism>